<dbReference type="EMBL" id="FNCY01000005">
    <property type="protein sequence ID" value="SDH41919.1"/>
    <property type="molecule type" value="Genomic_DNA"/>
</dbReference>
<dbReference type="STRING" id="83767.SAMN05660652_01708"/>
<keyword evidence="2" id="KW-1185">Reference proteome</keyword>
<organism evidence="1 2">
    <name type="scientific">Propionivibrio dicarboxylicus</name>
    <dbReference type="NCBI Taxonomy" id="83767"/>
    <lineage>
        <taxon>Bacteria</taxon>
        <taxon>Pseudomonadati</taxon>
        <taxon>Pseudomonadota</taxon>
        <taxon>Betaproteobacteria</taxon>
        <taxon>Rhodocyclales</taxon>
        <taxon>Rhodocyclaceae</taxon>
        <taxon>Propionivibrio</taxon>
    </lineage>
</organism>
<reference evidence="1 2" key="1">
    <citation type="submission" date="2016-10" db="EMBL/GenBank/DDBJ databases">
        <authorList>
            <person name="de Groot N.N."/>
        </authorList>
    </citation>
    <scope>NUCLEOTIDE SEQUENCE [LARGE SCALE GENOMIC DNA]</scope>
    <source>
        <strain evidence="1 2">DSM 5885</strain>
    </source>
</reference>
<proteinExistence type="predicted"/>
<sequence>MRRLLNLIRLRLLQIELDGYEIAGNFAAARRVATAEACLCGELSRP</sequence>
<evidence type="ECO:0000313" key="1">
    <source>
        <dbReference type="EMBL" id="SDH41919.1"/>
    </source>
</evidence>
<accession>A0A1G8C9C9</accession>
<dbReference type="AlphaFoldDB" id="A0A1G8C9C9"/>
<name>A0A1G8C9C9_9RHOO</name>
<protein>
    <submittedName>
        <fullName evidence="1">Uncharacterized protein</fullName>
    </submittedName>
</protein>
<evidence type="ECO:0000313" key="2">
    <source>
        <dbReference type="Proteomes" id="UP000198607"/>
    </source>
</evidence>
<dbReference type="Proteomes" id="UP000198607">
    <property type="component" value="Unassembled WGS sequence"/>
</dbReference>
<gene>
    <name evidence="1" type="ORF">SAMN05660652_01708</name>
</gene>
<dbReference type="RefSeq" id="WP_176785808.1">
    <property type="nucleotide sequence ID" value="NZ_FNCY01000005.1"/>
</dbReference>